<dbReference type="Proteomes" id="UP000265520">
    <property type="component" value="Unassembled WGS sequence"/>
</dbReference>
<evidence type="ECO:0000313" key="2">
    <source>
        <dbReference type="Proteomes" id="UP000265520"/>
    </source>
</evidence>
<protein>
    <submittedName>
        <fullName evidence="1">Uncharacterized protein</fullName>
    </submittedName>
</protein>
<dbReference type="AlphaFoldDB" id="A0A392S7I2"/>
<dbReference type="EMBL" id="LXQA010336488">
    <property type="protein sequence ID" value="MCI44883.1"/>
    <property type="molecule type" value="Genomic_DNA"/>
</dbReference>
<keyword evidence="2" id="KW-1185">Reference proteome</keyword>
<evidence type="ECO:0000313" key="1">
    <source>
        <dbReference type="EMBL" id="MCI44883.1"/>
    </source>
</evidence>
<accession>A0A392S7I2</accession>
<reference evidence="1 2" key="1">
    <citation type="journal article" date="2018" name="Front. Plant Sci.">
        <title>Red Clover (Trifolium pratense) and Zigzag Clover (T. medium) - A Picture of Genomic Similarities and Differences.</title>
        <authorList>
            <person name="Dluhosova J."/>
            <person name="Istvanek J."/>
            <person name="Nedelnik J."/>
            <person name="Repkova J."/>
        </authorList>
    </citation>
    <scope>NUCLEOTIDE SEQUENCE [LARGE SCALE GENOMIC DNA]</scope>
    <source>
        <strain evidence="2">cv. 10/8</strain>
        <tissue evidence="1">Leaf</tissue>
    </source>
</reference>
<proteinExistence type="predicted"/>
<organism evidence="1 2">
    <name type="scientific">Trifolium medium</name>
    <dbReference type="NCBI Taxonomy" id="97028"/>
    <lineage>
        <taxon>Eukaryota</taxon>
        <taxon>Viridiplantae</taxon>
        <taxon>Streptophyta</taxon>
        <taxon>Embryophyta</taxon>
        <taxon>Tracheophyta</taxon>
        <taxon>Spermatophyta</taxon>
        <taxon>Magnoliopsida</taxon>
        <taxon>eudicotyledons</taxon>
        <taxon>Gunneridae</taxon>
        <taxon>Pentapetalae</taxon>
        <taxon>rosids</taxon>
        <taxon>fabids</taxon>
        <taxon>Fabales</taxon>
        <taxon>Fabaceae</taxon>
        <taxon>Papilionoideae</taxon>
        <taxon>50 kb inversion clade</taxon>
        <taxon>NPAAA clade</taxon>
        <taxon>Hologalegina</taxon>
        <taxon>IRL clade</taxon>
        <taxon>Trifolieae</taxon>
        <taxon>Trifolium</taxon>
    </lineage>
</organism>
<sequence length="45" mass="4983">MQGFLPSARRAGAGGALRHDDEDVWKSFCQLHIAQARIARRASKC</sequence>
<comment type="caution">
    <text evidence="1">The sequence shown here is derived from an EMBL/GenBank/DDBJ whole genome shotgun (WGS) entry which is preliminary data.</text>
</comment>
<name>A0A392S7I2_9FABA</name>